<dbReference type="HOGENOM" id="CLU_1170754_0_0_1"/>
<dbReference type="AlphaFoldDB" id="A0A0D0CNE8"/>
<evidence type="ECO:0000313" key="3">
    <source>
        <dbReference type="Proteomes" id="UP000053593"/>
    </source>
</evidence>
<name>A0A0D0CNE8_9AGAR</name>
<keyword evidence="3" id="KW-1185">Reference proteome</keyword>
<proteinExistence type="predicted"/>
<dbReference type="OrthoDB" id="3269403at2759"/>
<reference evidence="2 3" key="1">
    <citation type="submission" date="2014-04" db="EMBL/GenBank/DDBJ databases">
        <title>Evolutionary Origins and Diversification of the Mycorrhizal Mutualists.</title>
        <authorList>
            <consortium name="DOE Joint Genome Institute"/>
            <consortium name="Mycorrhizal Genomics Consortium"/>
            <person name="Kohler A."/>
            <person name="Kuo A."/>
            <person name="Nagy L.G."/>
            <person name="Floudas D."/>
            <person name="Copeland A."/>
            <person name="Barry K.W."/>
            <person name="Cichocki N."/>
            <person name="Veneault-Fourrey C."/>
            <person name="LaButti K."/>
            <person name="Lindquist E.A."/>
            <person name="Lipzen A."/>
            <person name="Lundell T."/>
            <person name="Morin E."/>
            <person name="Murat C."/>
            <person name="Riley R."/>
            <person name="Ohm R."/>
            <person name="Sun H."/>
            <person name="Tunlid A."/>
            <person name="Henrissat B."/>
            <person name="Grigoriev I.V."/>
            <person name="Hibbett D.S."/>
            <person name="Martin F."/>
        </authorList>
    </citation>
    <scope>NUCLEOTIDE SEQUENCE [LARGE SCALE GENOMIC DNA]</scope>
    <source>
        <strain evidence="2 3">FD-317 M1</strain>
    </source>
</reference>
<gene>
    <name evidence="2" type="ORF">GYMLUDRAFT_61826</name>
</gene>
<feature type="region of interest" description="Disordered" evidence="1">
    <location>
        <begin position="10"/>
        <end position="32"/>
    </location>
</feature>
<accession>A0A0D0CNE8</accession>
<dbReference type="Proteomes" id="UP000053593">
    <property type="component" value="Unassembled WGS sequence"/>
</dbReference>
<feature type="compositionally biased region" description="Basic and acidic residues" evidence="1">
    <location>
        <begin position="10"/>
        <end position="25"/>
    </location>
</feature>
<sequence length="237" mass="27497">MGYEDIWPRMESMKSKSRSGHREETNIPPNWGQRTSSLGGTIIMVLSYIETHVRAIQGAIREIWKKLYGVSCANDFMTYQAADPYEVSDYEEGVGRGPDDELQLALHAGTRNMHWNRVIMSKLVQSIQDTRNADSQKWSLPDVTEKYILALITNQFTEAQRAYSLATPRIIRREDGEVRRETDEEVEARIHSYYHGSDNNLARWKSVEGRTLRRQVRARCNIRFPEIQNFVRNTNDA</sequence>
<dbReference type="EMBL" id="KN834795">
    <property type="protein sequence ID" value="KIK56793.1"/>
    <property type="molecule type" value="Genomic_DNA"/>
</dbReference>
<organism evidence="2 3">
    <name type="scientific">Collybiopsis luxurians FD-317 M1</name>
    <dbReference type="NCBI Taxonomy" id="944289"/>
    <lineage>
        <taxon>Eukaryota</taxon>
        <taxon>Fungi</taxon>
        <taxon>Dikarya</taxon>
        <taxon>Basidiomycota</taxon>
        <taxon>Agaricomycotina</taxon>
        <taxon>Agaricomycetes</taxon>
        <taxon>Agaricomycetidae</taxon>
        <taxon>Agaricales</taxon>
        <taxon>Marasmiineae</taxon>
        <taxon>Omphalotaceae</taxon>
        <taxon>Collybiopsis</taxon>
        <taxon>Collybiopsis luxurians</taxon>
    </lineage>
</organism>
<evidence type="ECO:0000256" key="1">
    <source>
        <dbReference type="SAM" id="MobiDB-lite"/>
    </source>
</evidence>
<protein>
    <submittedName>
        <fullName evidence="2">Unplaced genomic scaffold GYMLUscaffold_47, whole genome shotgun sequence</fullName>
    </submittedName>
</protein>
<evidence type="ECO:0000313" key="2">
    <source>
        <dbReference type="EMBL" id="KIK56793.1"/>
    </source>
</evidence>